<evidence type="ECO:0000259" key="3">
    <source>
        <dbReference type="Pfam" id="PF01055"/>
    </source>
</evidence>
<dbReference type="EMBL" id="SRMF01000002">
    <property type="protein sequence ID" value="TGG94140.1"/>
    <property type="molecule type" value="Genomic_DNA"/>
</dbReference>
<dbReference type="InterPro" id="IPR048395">
    <property type="entry name" value="Glyco_hydro_31_C"/>
</dbReference>
<dbReference type="InterPro" id="IPR052990">
    <property type="entry name" value="Sulfoquinovosidase_GH31"/>
</dbReference>
<reference evidence="5 6" key="1">
    <citation type="submission" date="2019-04" db="EMBL/GenBank/DDBJ databases">
        <title>Natronospirillum operosus gen. nov., sp. nov., a haloalkaliphilic satellite isolated from decaying biomass of laboratory culture of cyanobacterium Geitlerinema sp. and proposal of Natronospirillaceae fam. nov. and Saccharospirillaceae fam. nov.</title>
        <authorList>
            <person name="Kevbrin V."/>
            <person name="Boltyanskaya Y."/>
            <person name="Koziaeva V."/>
            <person name="Grouzdev D.S."/>
            <person name="Park M."/>
            <person name="Cho J."/>
        </authorList>
    </citation>
    <scope>NUCLEOTIDE SEQUENCE [LARGE SCALE GENOMIC DNA]</scope>
    <source>
        <strain evidence="5 6">G-116</strain>
    </source>
</reference>
<evidence type="ECO:0000313" key="6">
    <source>
        <dbReference type="Proteomes" id="UP000297475"/>
    </source>
</evidence>
<dbReference type="PANTHER" id="PTHR46959">
    <property type="entry name" value="SULFOQUINOVOSIDASE"/>
    <property type="match status" value="1"/>
</dbReference>
<dbReference type="Pfam" id="PF01055">
    <property type="entry name" value="Glyco_hydro_31_2nd"/>
    <property type="match status" value="1"/>
</dbReference>
<comment type="caution">
    <text evidence="5">The sequence shown here is derived from an EMBL/GenBank/DDBJ whole genome shotgun (WGS) entry which is preliminary data.</text>
</comment>
<dbReference type="RefSeq" id="WP_135482708.1">
    <property type="nucleotide sequence ID" value="NZ_SRMF01000002.1"/>
</dbReference>
<dbReference type="Gene3D" id="2.60.40.1180">
    <property type="entry name" value="Golgi alpha-mannosidase II"/>
    <property type="match status" value="1"/>
</dbReference>
<feature type="domain" description="Glycoside hydrolase family 31 TIM barrel" evidence="3">
    <location>
        <begin position="459"/>
        <end position="577"/>
    </location>
</feature>
<evidence type="ECO:0008006" key="7">
    <source>
        <dbReference type="Google" id="ProtNLM"/>
    </source>
</evidence>
<dbReference type="SUPFAM" id="SSF51011">
    <property type="entry name" value="Glycosyl hydrolase domain"/>
    <property type="match status" value="1"/>
</dbReference>
<dbReference type="AlphaFoldDB" id="A0A4Z0WHQ6"/>
<dbReference type="Gene3D" id="2.60.40.1760">
    <property type="entry name" value="glycosyl hydrolase (family 31)"/>
    <property type="match status" value="1"/>
</dbReference>
<evidence type="ECO:0000259" key="4">
    <source>
        <dbReference type="Pfam" id="PF21365"/>
    </source>
</evidence>
<protein>
    <recommendedName>
        <fullName evidence="7">Glycoside hydrolase family 31 protein</fullName>
    </recommendedName>
</protein>
<comment type="similarity">
    <text evidence="1 2">Belongs to the glycosyl hydrolase 31 family.</text>
</comment>
<name>A0A4Z0WHQ6_9GAMM</name>
<dbReference type="GO" id="GO:0005975">
    <property type="term" value="P:carbohydrate metabolic process"/>
    <property type="evidence" value="ECO:0007669"/>
    <property type="project" value="InterPro"/>
</dbReference>
<evidence type="ECO:0000313" key="5">
    <source>
        <dbReference type="EMBL" id="TGG94140.1"/>
    </source>
</evidence>
<dbReference type="PANTHER" id="PTHR46959:SF2">
    <property type="entry name" value="SULFOQUINOVOSIDASE"/>
    <property type="match status" value="1"/>
</dbReference>
<organism evidence="5 6">
    <name type="scientific">Natronospirillum operosum</name>
    <dbReference type="NCBI Taxonomy" id="2759953"/>
    <lineage>
        <taxon>Bacteria</taxon>
        <taxon>Pseudomonadati</taxon>
        <taxon>Pseudomonadota</taxon>
        <taxon>Gammaproteobacteria</taxon>
        <taxon>Oceanospirillales</taxon>
        <taxon>Natronospirillaceae</taxon>
        <taxon>Natronospirillum</taxon>
    </lineage>
</organism>
<dbReference type="Gene3D" id="3.20.20.80">
    <property type="entry name" value="Glycosidases"/>
    <property type="match status" value="1"/>
</dbReference>
<sequence length="722" mass="80939">MWQRLVLLSLFLLALIGTLIWFRADLARADSGVLTTAWTADRDWDLGAASVTWDHAQRQLRVQGSEGVVWASPPGRPWLQVLNGELPHLHRVRDGRFSQQLDTCDEQFWFDQERTGQSLILQGELECSGVSVRARLQIQTTTAGGVELNWSLLEADSLPTAATVLAFELPDSEAVFGFGHQVGTLNRQGERVLLDSHSQPGSRTGARAGTLWPVGITRHGRGLVALNPGHQILDLRAADSARLEVWDQSEGRLEIYRHDHPRALLTTLGERLGFMPGLPDFMHRRALLGTARGAAVAQQMLDELARESTPVGGLVLDVPLQSGWPVSADELPWRPGRFESAQADWAVLLERLDTDDLPLLGSRNPLLQPLSIDNQQISTLADITAGDPTYRARILQPEPGDQRQRRVLQLDTRQEPVRDWLDVELAANRYAAVQGWVSNWYEPLPGREELPQAAAWSAREARQRDWLEWQQAQAEPFAIAREPMPADNQRRPEALLSGLNTTSWGARTGLRASLTALLSGGVSGLTVAHNPVGGTATASQLWWSEPRDTELFLRWLELNTFTSLLRLHEGDQPHRHVQVTDSVGTRIHFDRLARLYEGLFPYRQQLMQEAAERGWPLVRPLWLVFPEDPETWALAADQFMLGDHLLVVPALSSGTVEREFYLPAGEWTHLWDQRRFESTGERRRMRTPIGEPLVLVHANFPDRETLLALGAELAIANILDSF</sequence>
<keyword evidence="2" id="KW-0326">Glycosidase</keyword>
<dbReference type="InterPro" id="IPR017853">
    <property type="entry name" value="GH"/>
</dbReference>
<evidence type="ECO:0000256" key="2">
    <source>
        <dbReference type="RuleBase" id="RU361185"/>
    </source>
</evidence>
<dbReference type="OrthoDB" id="176168at2"/>
<dbReference type="Pfam" id="PF21365">
    <property type="entry name" value="Glyco_hydro_31_3rd"/>
    <property type="match status" value="1"/>
</dbReference>
<keyword evidence="6" id="KW-1185">Reference proteome</keyword>
<dbReference type="GO" id="GO:0004553">
    <property type="term" value="F:hydrolase activity, hydrolyzing O-glycosyl compounds"/>
    <property type="evidence" value="ECO:0007669"/>
    <property type="project" value="InterPro"/>
</dbReference>
<dbReference type="Proteomes" id="UP000297475">
    <property type="component" value="Unassembled WGS sequence"/>
</dbReference>
<dbReference type="InterPro" id="IPR013780">
    <property type="entry name" value="Glyco_hydro_b"/>
</dbReference>
<keyword evidence="2" id="KW-0378">Hydrolase</keyword>
<dbReference type="InterPro" id="IPR000322">
    <property type="entry name" value="Glyco_hydro_31_TIM"/>
</dbReference>
<dbReference type="SUPFAM" id="SSF51445">
    <property type="entry name" value="(Trans)glycosidases"/>
    <property type="match status" value="1"/>
</dbReference>
<evidence type="ECO:0000256" key="1">
    <source>
        <dbReference type="ARBA" id="ARBA00007806"/>
    </source>
</evidence>
<feature type="domain" description="Glycosyl hydrolase family 31 C-terminal" evidence="4">
    <location>
        <begin position="614"/>
        <end position="688"/>
    </location>
</feature>
<accession>A0A4Z0WHQ6</accession>
<gene>
    <name evidence="5" type="ORF">E4656_08185</name>
</gene>
<proteinExistence type="inferred from homology"/>